<dbReference type="InterPro" id="IPR000713">
    <property type="entry name" value="Mur_ligase_N"/>
</dbReference>
<dbReference type="GO" id="GO:0008360">
    <property type="term" value="P:regulation of cell shape"/>
    <property type="evidence" value="ECO:0007669"/>
    <property type="project" value="UniProtKB-KW"/>
</dbReference>
<evidence type="ECO:0000259" key="10">
    <source>
        <dbReference type="Pfam" id="PF01225"/>
    </source>
</evidence>
<keyword evidence="8 9" id="KW-0961">Cell wall biogenesis/degradation</keyword>
<comment type="function">
    <text evidence="9">Reutilizes the intact tripeptide L-alanyl-gamma-D-glutamyl-meso-diaminopimelate by linking it to UDP-N-acetylmuramate.</text>
</comment>
<comment type="catalytic activity">
    <reaction evidence="9">
        <text>UDP-N-acetyl-alpha-D-muramate + L-alanyl-gamma-D-glutamyl-meso-2,6-diaminopimelate + ATP = UDP-N-acetyl-alpha-D-muramoyl-L-alanyl-gamma-D-glutamyl-meso-2,6-diaminopimelate + ADP + phosphate + H(+)</text>
        <dbReference type="Rhea" id="RHEA:29563"/>
        <dbReference type="ChEBI" id="CHEBI:15378"/>
        <dbReference type="ChEBI" id="CHEBI:30616"/>
        <dbReference type="ChEBI" id="CHEBI:43474"/>
        <dbReference type="ChEBI" id="CHEBI:61401"/>
        <dbReference type="ChEBI" id="CHEBI:70757"/>
        <dbReference type="ChEBI" id="CHEBI:83905"/>
        <dbReference type="ChEBI" id="CHEBI:456216"/>
        <dbReference type="EC" id="6.3.2.45"/>
    </reaction>
</comment>
<keyword evidence="1 9" id="KW-0436">Ligase</keyword>
<dbReference type="Pfam" id="PF02875">
    <property type="entry name" value="Mur_ligase_C"/>
    <property type="match status" value="1"/>
</dbReference>
<evidence type="ECO:0000256" key="8">
    <source>
        <dbReference type="ARBA" id="ARBA00023316"/>
    </source>
</evidence>
<evidence type="ECO:0000313" key="13">
    <source>
        <dbReference type="EMBL" id="XBP71006.1"/>
    </source>
</evidence>
<dbReference type="InterPro" id="IPR013221">
    <property type="entry name" value="Mur_ligase_cen"/>
</dbReference>
<dbReference type="GO" id="GO:0051301">
    <property type="term" value="P:cell division"/>
    <property type="evidence" value="ECO:0007669"/>
    <property type="project" value="UniProtKB-KW"/>
</dbReference>
<evidence type="ECO:0000256" key="3">
    <source>
        <dbReference type="ARBA" id="ARBA00022741"/>
    </source>
</evidence>
<feature type="domain" description="Mur ligase C-terminal" evidence="11">
    <location>
        <begin position="329"/>
        <end position="459"/>
    </location>
</feature>
<comment type="similarity">
    <text evidence="9">Belongs to the MurCDEF family. Mpl subfamily.</text>
</comment>
<dbReference type="SUPFAM" id="SSF51984">
    <property type="entry name" value="MurCD N-terminal domain"/>
    <property type="match status" value="1"/>
</dbReference>
<reference evidence="13" key="1">
    <citation type="submission" date="2024-05" db="EMBL/GenBank/DDBJ databases">
        <authorList>
            <person name="Bunk B."/>
            <person name="Swiderski J."/>
            <person name="Sproer C."/>
            <person name="Thiel V."/>
        </authorList>
    </citation>
    <scope>NUCLEOTIDE SEQUENCE</scope>
    <source>
        <strain evidence="13">DSM 17735</strain>
    </source>
</reference>
<sequence length="475" mass="50826">MHIHILGICGTFMGGLAALAREAGHKVTGCDTGVYPPMSDQLRGLGIELIEGYGADQMALAPDVFVIGNVVSRARLADGKPKYPLMEAILNSGQPYTSGPQWLSGHVLHHPTHHATGPRHVLAVAGTHGKTTTTAMLAWVLECAGLQPGFLIGGVPLNFGVSARLGTGNAFVIEADEYDTAFFDKRSKFVHYRPRTAILNNLEFDHADIFDDLAAIERQFHHLVRTVPSQGRVVFNANEDSLQRVLAQGCWSEQVPFGGAPGHGGFTAQGEPNDFRVFKGDEAVARLQWDISGMHNQLNALAAIAAAEHLGVAPALAAEALASFQNVKRRMEVRGVVQRGGGPITVYDDFAHHPTAIHTTIDGLRRQLNSAGKSAGRILAIFEPRSNTMKLGVMTAQLPWSLERADLAFCHAGGLDWDARAALAPMAERAQVADDLDQLLAQVKSAARPGDHLLCMSNGGFGGIHAKLLAALTQP</sequence>
<dbReference type="NCBIfam" id="TIGR01081">
    <property type="entry name" value="mpl"/>
    <property type="match status" value="1"/>
</dbReference>
<keyword evidence="2 9" id="KW-0132">Cell division</keyword>
<feature type="domain" description="Mur ligase N-terminal catalytic" evidence="10">
    <location>
        <begin position="2"/>
        <end position="105"/>
    </location>
</feature>
<accession>A0AAU7LTN3</accession>
<comment type="cofactor">
    <cofactor evidence="9">
        <name>Mg(2+)</name>
        <dbReference type="ChEBI" id="CHEBI:18420"/>
    </cofactor>
</comment>
<keyword evidence="6 9" id="KW-0573">Peptidoglycan synthesis</keyword>
<keyword evidence="5 9" id="KW-0133">Cell shape</keyword>
<dbReference type="GO" id="GO:0009252">
    <property type="term" value="P:peptidoglycan biosynthetic process"/>
    <property type="evidence" value="ECO:0007669"/>
    <property type="project" value="UniProtKB-KW"/>
</dbReference>
<dbReference type="HAMAP" id="MF_02020">
    <property type="entry name" value="Mpl"/>
    <property type="match status" value="1"/>
</dbReference>
<evidence type="ECO:0000256" key="9">
    <source>
        <dbReference type="HAMAP-Rule" id="MF_02020"/>
    </source>
</evidence>
<keyword evidence="4 9" id="KW-0067">ATP-binding</keyword>
<evidence type="ECO:0000259" key="11">
    <source>
        <dbReference type="Pfam" id="PF02875"/>
    </source>
</evidence>
<evidence type="ECO:0000256" key="2">
    <source>
        <dbReference type="ARBA" id="ARBA00022618"/>
    </source>
</evidence>
<dbReference type="RefSeq" id="WP_349280323.1">
    <property type="nucleotide sequence ID" value="NZ_CBCSCU010000012.1"/>
</dbReference>
<organism evidence="13">
    <name type="scientific">Polaromonas hydrogenivorans</name>
    <dbReference type="NCBI Taxonomy" id="335476"/>
    <lineage>
        <taxon>Bacteria</taxon>
        <taxon>Pseudomonadati</taxon>
        <taxon>Pseudomonadota</taxon>
        <taxon>Betaproteobacteria</taxon>
        <taxon>Burkholderiales</taxon>
        <taxon>Comamonadaceae</taxon>
        <taxon>Polaromonas</taxon>
    </lineage>
</organism>
<dbReference type="AlphaFoldDB" id="A0AAU7LTN3"/>
<evidence type="ECO:0000256" key="4">
    <source>
        <dbReference type="ARBA" id="ARBA00022840"/>
    </source>
</evidence>
<evidence type="ECO:0000259" key="12">
    <source>
        <dbReference type="Pfam" id="PF08245"/>
    </source>
</evidence>
<dbReference type="GO" id="GO:0009254">
    <property type="term" value="P:peptidoglycan turnover"/>
    <property type="evidence" value="ECO:0007669"/>
    <property type="project" value="UniProtKB-UniRule"/>
</dbReference>
<dbReference type="Gene3D" id="3.40.1190.10">
    <property type="entry name" value="Mur-like, catalytic domain"/>
    <property type="match status" value="1"/>
</dbReference>
<dbReference type="SUPFAM" id="SSF53623">
    <property type="entry name" value="MurD-like peptide ligases, catalytic domain"/>
    <property type="match status" value="1"/>
</dbReference>
<dbReference type="GO" id="GO:0071555">
    <property type="term" value="P:cell wall organization"/>
    <property type="evidence" value="ECO:0007669"/>
    <property type="project" value="UniProtKB-KW"/>
</dbReference>
<evidence type="ECO:0000256" key="1">
    <source>
        <dbReference type="ARBA" id="ARBA00022598"/>
    </source>
</evidence>
<dbReference type="InterPro" id="IPR005757">
    <property type="entry name" value="Mpl"/>
</dbReference>
<dbReference type="PANTHER" id="PTHR43445">
    <property type="entry name" value="UDP-N-ACETYLMURAMATE--L-ALANINE LIGASE-RELATED"/>
    <property type="match status" value="1"/>
</dbReference>
<evidence type="ECO:0000256" key="7">
    <source>
        <dbReference type="ARBA" id="ARBA00023306"/>
    </source>
</evidence>
<comment type="pathway">
    <text evidence="9">Cell wall biogenesis; peptidoglycan recycling.</text>
</comment>
<dbReference type="InterPro" id="IPR036565">
    <property type="entry name" value="Mur-like_cat_sf"/>
</dbReference>
<keyword evidence="3 9" id="KW-0547">Nucleotide-binding</keyword>
<dbReference type="Gene3D" id="3.40.50.720">
    <property type="entry name" value="NAD(P)-binding Rossmann-like Domain"/>
    <property type="match status" value="1"/>
</dbReference>
<dbReference type="InterPro" id="IPR004101">
    <property type="entry name" value="Mur_ligase_C"/>
</dbReference>
<gene>
    <name evidence="9 13" type="primary">mpl</name>
    <name evidence="13" type="ORF">ABLV49_04125</name>
</gene>
<dbReference type="InterPro" id="IPR036615">
    <property type="entry name" value="Mur_ligase_C_dom_sf"/>
</dbReference>
<dbReference type="GO" id="GO:0106418">
    <property type="term" value="F:UDP-N-acetylmuramate-L-alanyl-gamma-D-glutamyl-meso-2,6-diaminoheptanedioate ligase activity"/>
    <property type="evidence" value="ECO:0007669"/>
    <property type="project" value="UniProtKB-EC"/>
</dbReference>
<keyword evidence="9" id="KW-0460">Magnesium</keyword>
<dbReference type="EC" id="6.3.2.45" evidence="9"/>
<dbReference type="Gene3D" id="3.90.190.20">
    <property type="entry name" value="Mur ligase, C-terminal domain"/>
    <property type="match status" value="1"/>
</dbReference>
<dbReference type="Pfam" id="PF08245">
    <property type="entry name" value="Mur_ligase_M"/>
    <property type="match status" value="1"/>
</dbReference>
<dbReference type="GO" id="GO:0005524">
    <property type="term" value="F:ATP binding"/>
    <property type="evidence" value="ECO:0007669"/>
    <property type="project" value="UniProtKB-UniRule"/>
</dbReference>
<keyword evidence="7 9" id="KW-0131">Cell cycle</keyword>
<dbReference type="SUPFAM" id="SSF53244">
    <property type="entry name" value="MurD-like peptide ligases, peptide-binding domain"/>
    <property type="match status" value="1"/>
</dbReference>
<dbReference type="EMBL" id="CP157675">
    <property type="protein sequence ID" value="XBP71006.1"/>
    <property type="molecule type" value="Genomic_DNA"/>
</dbReference>
<evidence type="ECO:0000256" key="5">
    <source>
        <dbReference type="ARBA" id="ARBA00022960"/>
    </source>
</evidence>
<evidence type="ECO:0000256" key="6">
    <source>
        <dbReference type="ARBA" id="ARBA00022984"/>
    </source>
</evidence>
<feature type="binding site" evidence="9">
    <location>
        <begin position="126"/>
        <end position="132"/>
    </location>
    <ligand>
        <name>ATP</name>
        <dbReference type="ChEBI" id="CHEBI:30616"/>
    </ligand>
</feature>
<proteinExistence type="inferred from homology"/>
<protein>
    <recommendedName>
        <fullName evidence="9">UDP-N-acetylmuramate--L-alanyl-gamma-D-glutamyl-meso-2,6-diaminoheptandioate ligase</fullName>
        <ecNumber evidence="9">6.3.2.45</ecNumber>
    </recommendedName>
    <alternativeName>
        <fullName evidence="9">Murein peptide ligase</fullName>
    </alternativeName>
    <alternativeName>
        <fullName evidence="9">UDP-N-acetylmuramate:L-alanyl-gamma-D-glutamyl-meso-diaminopimelate ligase</fullName>
    </alternativeName>
</protein>
<dbReference type="Pfam" id="PF01225">
    <property type="entry name" value="Mur_ligase"/>
    <property type="match status" value="1"/>
</dbReference>
<dbReference type="PANTHER" id="PTHR43445:SF5">
    <property type="entry name" value="UDP-N-ACETYLMURAMATE--L-ALANYL-GAMMA-D-GLUTAMYL-MESO-2,6-DIAMINOHEPTANDIOATE LIGASE"/>
    <property type="match status" value="1"/>
</dbReference>
<feature type="domain" description="Mur ligase central" evidence="12">
    <location>
        <begin position="124"/>
        <end position="307"/>
    </location>
</feature>
<name>A0AAU7LTN3_9BURK</name>
<dbReference type="InterPro" id="IPR050061">
    <property type="entry name" value="MurCDEF_pg_biosynth"/>
</dbReference>